<evidence type="ECO:0000256" key="1">
    <source>
        <dbReference type="SAM" id="MobiDB-lite"/>
    </source>
</evidence>
<dbReference type="Proteomes" id="UP000070134">
    <property type="component" value="Chromosome"/>
</dbReference>
<name>A0A127A455_9MICC</name>
<keyword evidence="3" id="KW-1185">Reference proteome</keyword>
<dbReference type="EMBL" id="CP014518">
    <property type="protein sequence ID" value="AMM33927.1"/>
    <property type="molecule type" value="Genomic_DNA"/>
</dbReference>
<accession>A0A127A455</accession>
<evidence type="ECO:0000313" key="3">
    <source>
        <dbReference type="Proteomes" id="UP000070134"/>
    </source>
</evidence>
<dbReference type="RefSeq" id="WP_066500045.1">
    <property type="nucleotide sequence ID" value="NZ_BJMO01000009.1"/>
</dbReference>
<proteinExistence type="predicted"/>
<dbReference type="KEGG" id="satk:SA2016_3264"/>
<sequence>MKRVPALAHYRTRTAEAALHAHPSSHIPTVPPRPATEEELAGRWNRLHATLVRAGLEEEQAWTEVARIAAGELWSEAAGQLREHRAAAQREDARAFALALQSVRGVLQPLTLRPGDLPAARTAVTKARLRLQHNGELLQRLQRPHPAFERTGQAFAALEAFLAPGSRPSGAGAAAFDGDPRPRPRRGHISRSGPRS</sequence>
<reference evidence="2 3" key="1">
    <citation type="submission" date="2016-02" db="EMBL/GenBank/DDBJ databases">
        <title>Complete genome of Sinomonas atrocyanea KCTC 3377.</title>
        <authorList>
            <person name="Kim K.M."/>
        </authorList>
    </citation>
    <scope>NUCLEOTIDE SEQUENCE [LARGE SCALE GENOMIC DNA]</scope>
    <source>
        <strain evidence="2 3">KCTC 3377</strain>
    </source>
</reference>
<gene>
    <name evidence="2" type="ORF">SA2016_3264</name>
</gene>
<evidence type="ECO:0000313" key="2">
    <source>
        <dbReference type="EMBL" id="AMM33927.1"/>
    </source>
</evidence>
<protein>
    <submittedName>
        <fullName evidence="2">Uncharacterized protein</fullName>
    </submittedName>
</protein>
<dbReference type="AlphaFoldDB" id="A0A127A455"/>
<feature type="region of interest" description="Disordered" evidence="1">
    <location>
        <begin position="167"/>
        <end position="196"/>
    </location>
</feature>
<dbReference type="STRING" id="37927.SA2016_3264"/>
<organism evidence="2 3">
    <name type="scientific">Sinomonas atrocyanea</name>
    <dbReference type="NCBI Taxonomy" id="37927"/>
    <lineage>
        <taxon>Bacteria</taxon>
        <taxon>Bacillati</taxon>
        <taxon>Actinomycetota</taxon>
        <taxon>Actinomycetes</taxon>
        <taxon>Micrococcales</taxon>
        <taxon>Micrococcaceae</taxon>
        <taxon>Sinomonas</taxon>
    </lineage>
</organism>